<reference evidence="1" key="1">
    <citation type="submission" date="2019-09" db="EMBL/GenBank/DDBJ databases">
        <title>Characterisation of the sponge microbiome using genome-centric metagenomics.</title>
        <authorList>
            <person name="Engelberts J.P."/>
            <person name="Robbins S.J."/>
            <person name="De Goeij J.M."/>
            <person name="Aranda M."/>
            <person name="Bell S.C."/>
            <person name="Webster N.S."/>
        </authorList>
    </citation>
    <scope>NUCLEOTIDE SEQUENCE</scope>
    <source>
        <strain evidence="1">SB0675_bin_29</strain>
    </source>
</reference>
<accession>A0A6B1G9B9</accession>
<dbReference type="AlphaFoldDB" id="A0A6B1G9B9"/>
<dbReference type="SUPFAM" id="SSF53613">
    <property type="entry name" value="Ribokinase-like"/>
    <property type="match status" value="1"/>
</dbReference>
<dbReference type="EMBL" id="VYDA01000713">
    <property type="protein sequence ID" value="MYH63946.1"/>
    <property type="molecule type" value="Genomic_DNA"/>
</dbReference>
<dbReference type="InterPro" id="IPR029056">
    <property type="entry name" value="Ribokinase-like"/>
</dbReference>
<sequence length="114" mass="12049">MGGSGLSVAVHTARIGAHIAQISKQVWPEVTSALKSSEVGFSPLVPEFDSPAPVVLLFTDDFGDYGVFVSDRTGFAFTAEDVAHVAGLFARYVHIDGLTQGALNVDSQVKQAQQ</sequence>
<protein>
    <submittedName>
        <fullName evidence="1">Uncharacterized protein</fullName>
    </submittedName>
</protein>
<evidence type="ECO:0000313" key="1">
    <source>
        <dbReference type="EMBL" id="MYH63946.1"/>
    </source>
</evidence>
<organism evidence="1">
    <name type="scientific">Caldilineaceae bacterium SB0675_bin_29</name>
    <dbReference type="NCBI Taxonomy" id="2605266"/>
    <lineage>
        <taxon>Bacteria</taxon>
        <taxon>Bacillati</taxon>
        <taxon>Chloroflexota</taxon>
        <taxon>Caldilineae</taxon>
        <taxon>Caldilineales</taxon>
        <taxon>Caldilineaceae</taxon>
    </lineage>
</organism>
<proteinExistence type="predicted"/>
<name>A0A6B1G9B9_9CHLR</name>
<comment type="caution">
    <text evidence="1">The sequence shown here is derived from an EMBL/GenBank/DDBJ whole genome shotgun (WGS) entry which is preliminary data.</text>
</comment>
<gene>
    <name evidence="1" type="ORF">F4148_20115</name>
</gene>